<dbReference type="InterPro" id="IPR006223">
    <property type="entry name" value="GcvT"/>
</dbReference>
<dbReference type="PANTHER" id="PTHR43757:SF16">
    <property type="entry name" value="AMINOMETHYLTRANSFERASE, MITOCHONDRIAL"/>
    <property type="match status" value="1"/>
</dbReference>
<keyword evidence="8 11" id="KW-0496">Mitochondrion</keyword>
<dbReference type="GO" id="GO:0005739">
    <property type="term" value="C:mitochondrion"/>
    <property type="evidence" value="ECO:0007669"/>
    <property type="project" value="UniProtKB-SubCell"/>
</dbReference>
<evidence type="ECO:0000256" key="4">
    <source>
        <dbReference type="ARBA" id="ARBA00011690"/>
    </source>
</evidence>
<comment type="subunit">
    <text evidence="4 11">The glycine cleavage system is composed of four proteins: P, T, L and H.</text>
</comment>
<dbReference type="Gene3D" id="4.10.1250.10">
    <property type="entry name" value="Aminomethyltransferase fragment"/>
    <property type="match status" value="1"/>
</dbReference>
<comment type="subcellular location">
    <subcellularLocation>
        <location evidence="2 11">Mitochondrion</location>
    </subcellularLocation>
</comment>
<evidence type="ECO:0000256" key="9">
    <source>
        <dbReference type="ARBA" id="ARBA00047665"/>
    </source>
</evidence>
<dbReference type="NCBIfam" id="NF001567">
    <property type="entry name" value="PRK00389.1"/>
    <property type="match status" value="1"/>
</dbReference>
<evidence type="ECO:0000256" key="3">
    <source>
        <dbReference type="ARBA" id="ARBA00008609"/>
    </source>
</evidence>
<evidence type="ECO:0000256" key="2">
    <source>
        <dbReference type="ARBA" id="ARBA00004173"/>
    </source>
</evidence>
<dbReference type="PIRSF" id="PIRSF006487">
    <property type="entry name" value="GcvT"/>
    <property type="match status" value="1"/>
</dbReference>
<dbReference type="InterPro" id="IPR028896">
    <property type="entry name" value="GcvT/YgfZ/DmdA"/>
</dbReference>
<evidence type="ECO:0000256" key="1">
    <source>
        <dbReference type="ARBA" id="ARBA00003631"/>
    </source>
</evidence>
<dbReference type="Proteomes" id="UP000008909">
    <property type="component" value="Unassembled WGS sequence"/>
</dbReference>
<evidence type="ECO:0000256" key="10">
    <source>
        <dbReference type="PIRSR" id="PIRSR006487-1"/>
    </source>
</evidence>
<dbReference type="InterPro" id="IPR013977">
    <property type="entry name" value="GcvT_C"/>
</dbReference>
<keyword evidence="5 11" id="KW-0032">Aminotransferase</keyword>
<dbReference type="InterPro" id="IPR006222">
    <property type="entry name" value="GCVT_N"/>
</dbReference>
<keyword evidence="14" id="KW-0489">Methyltransferase</keyword>
<dbReference type="EC" id="2.1.2.10" evidence="11"/>
<keyword evidence="6 11" id="KW-0808">Transferase</keyword>
<organism evidence="14 15">
    <name type="scientific">Clonorchis sinensis</name>
    <name type="common">Chinese liver fluke</name>
    <dbReference type="NCBI Taxonomy" id="79923"/>
    <lineage>
        <taxon>Eukaryota</taxon>
        <taxon>Metazoa</taxon>
        <taxon>Spiralia</taxon>
        <taxon>Lophotrochozoa</taxon>
        <taxon>Platyhelminthes</taxon>
        <taxon>Trematoda</taxon>
        <taxon>Digenea</taxon>
        <taxon>Opisthorchiida</taxon>
        <taxon>Opisthorchiata</taxon>
        <taxon>Opisthorchiidae</taxon>
        <taxon>Clonorchis</taxon>
    </lineage>
</organism>
<keyword evidence="7 11" id="KW-0809">Transit peptide</keyword>
<gene>
    <name evidence="14" type="ORF">CLF_101249</name>
</gene>
<dbReference type="SUPFAM" id="SSF101790">
    <property type="entry name" value="Aminomethyltransferase beta-barrel domain"/>
    <property type="match status" value="1"/>
</dbReference>
<comment type="similarity">
    <text evidence="3 11">Belongs to the GcvT family.</text>
</comment>
<feature type="domain" description="Aminomethyltransferase C-terminal" evidence="13">
    <location>
        <begin position="367"/>
        <end position="435"/>
    </location>
</feature>
<dbReference type="AlphaFoldDB" id="G7Y5C3"/>
<comment type="catalytic activity">
    <reaction evidence="9 11">
        <text>N(6)-[(R)-S(8)-aminomethyldihydrolipoyl]-L-lysyl-[protein] + (6S)-5,6,7,8-tetrahydrofolate = N(6)-[(R)-dihydrolipoyl]-L-lysyl-[protein] + (6R)-5,10-methylene-5,6,7,8-tetrahydrofolate + NH4(+)</text>
        <dbReference type="Rhea" id="RHEA:16945"/>
        <dbReference type="Rhea" id="RHEA-COMP:10475"/>
        <dbReference type="Rhea" id="RHEA-COMP:10492"/>
        <dbReference type="ChEBI" id="CHEBI:15636"/>
        <dbReference type="ChEBI" id="CHEBI:28938"/>
        <dbReference type="ChEBI" id="CHEBI:57453"/>
        <dbReference type="ChEBI" id="CHEBI:83100"/>
        <dbReference type="ChEBI" id="CHEBI:83143"/>
        <dbReference type="EC" id="2.1.2.10"/>
    </reaction>
</comment>
<reference key="2">
    <citation type="submission" date="2011-10" db="EMBL/GenBank/DDBJ databases">
        <title>The genome and transcriptome sequence of Clonorchis sinensis provide insights into the carcinogenic liver fluke.</title>
        <authorList>
            <person name="Wang X."/>
            <person name="Huang Y."/>
            <person name="Chen W."/>
            <person name="Liu H."/>
            <person name="Guo L."/>
            <person name="Chen Y."/>
            <person name="Luo F."/>
            <person name="Zhou W."/>
            <person name="Sun J."/>
            <person name="Mao Q."/>
            <person name="Liang P."/>
            <person name="Zhou C."/>
            <person name="Tian Y."/>
            <person name="Men J."/>
            <person name="Lv X."/>
            <person name="Huang L."/>
            <person name="Zhou J."/>
            <person name="Hu Y."/>
            <person name="Li R."/>
            <person name="Zhang F."/>
            <person name="Lei H."/>
            <person name="Li X."/>
            <person name="Hu X."/>
            <person name="Liang C."/>
            <person name="Xu J."/>
            <person name="Wu Z."/>
            <person name="Yu X."/>
        </authorList>
    </citation>
    <scope>NUCLEOTIDE SEQUENCE</scope>
    <source>
        <strain>Henan</strain>
    </source>
</reference>
<feature type="binding site" evidence="10">
    <location>
        <position position="265"/>
    </location>
    <ligand>
        <name>substrate</name>
    </ligand>
</feature>
<dbReference type="PANTHER" id="PTHR43757">
    <property type="entry name" value="AMINOMETHYLTRANSFERASE"/>
    <property type="match status" value="1"/>
</dbReference>
<dbReference type="GO" id="GO:0032259">
    <property type="term" value="P:methylation"/>
    <property type="evidence" value="ECO:0007669"/>
    <property type="project" value="UniProtKB-KW"/>
</dbReference>
<dbReference type="Gene3D" id="2.40.30.110">
    <property type="entry name" value="Aminomethyltransferase beta-barrel domains"/>
    <property type="match status" value="1"/>
</dbReference>
<name>G7Y5C3_CLOSI</name>
<evidence type="ECO:0000256" key="6">
    <source>
        <dbReference type="ARBA" id="ARBA00022679"/>
    </source>
</evidence>
<dbReference type="GO" id="GO:0004047">
    <property type="term" value="F:aminomethyltransferase activity"/>
    <property type="evidence" value="ECO:0007669"/>
    <property type="project" value="UniProtKB-EC"/>
</dbReference>
<proteinExistence type="inferred from homology"/>
<evidence type="ECO:0000256" key="5">
    <source>
        <dbReference type="ARBA" id="ARBA00022576"/>
    </source>
</evidence>
<dbReference type="Pfam" id="PF08669">
    <property type="entry name" value="GCV_T_C"/>
    <property type="match status" value="1"/>
</dbReference>
<dbReference type="GO" id="GO:0006546">
    <property type="term" value="P:glycine catabolic process"/>
    <property type="evidence" value="ECO:0007669"/>
    <property type="project" value="InterPro"/>
</dbReference>
<dbReference type="NCBIfam" id="TIGR00528">
    <property type="entry name" value="gcvT"/>
    <property type="match status" value="1"/>
</dbReference>
<evidence type="ECO:0000256" key="8">
    <source>
        <dbReference type="ARBA" id="ARBA00023128"/>
    </source>
</evidence>
<evidence type="ECO:0000313" key="14">
    <source>
        <dbReference type="EMBL" id="GAA48159.1"/>
    </source>
</evidence>
<dbReference type="EMBL" id="DF142872">
    <property type="protein sequence ID" value="GAA48159.1"/>
    <property type="molecule type" value="Genomic_DNA"/>
</dbReference>
<evidence type="ECO:0000313" key="15">
    <source>
        <dbReference type="Proteomes" id="UP000008909"/>
    </source>
</evidence>
<evidence type="ECO:0000256" key="11">
    <source>
        <dbReference type="RuleBase" id="RU003981"/>
    </source>
</evidence>
<dbReference type="InterPro" id="IPR027266">
    <property type="entry name" value="TrmE/GcvT-like"/>
</dbReference>
<dbReference type="FunFam" id="3.30.70.1400:FF:000001">
    <property type="entry name" value="Aminomethyltransferase"/>
    <property type="match status" value="1"/>
</dbReference>
<dbReference type="Pfam" id="PF01571">
    <property type="entry name" value="GCV_T"/>
    <property type="match status" value="1"/>
</dbReference>
<dbReference type="SUPFAM" id="SSF103025">
    <property type="entry name" value="Folate-binding domain"/>
    <property type="match status" value="1"/>
</dbReference>
<dbReference type="GO" id="GO:0008483">
    <property type="term" value="F:transaminase activity"/>
    <property type="evidence" value="ECO:0007669"/>
    <property type="project" value="UniProtKB-KW"/>
</dbReference>
<comment type="function">
    <text evidence="1 11">The glycine cleavage system catalyzes the degradation of glycine.</text>
</comment>
<evidence type="ECO:0000259" key="13">
    <source>
        <dbReference type="Pfam" id="PF08669"/>
    </source>
</evidence>
<sequence>MHTTSCFGTPIKVPAPACFIDLRTGFGSVIGDALKTGGMPGKLLLRYNSLHPTTTTTTIVIINCKNHGAKMVDFCGFSLPIQYAQQNIIDSHNYVRKNCGIFDVSHMLQVRIHGADRLYFMESMTSSDLLNLPIGTGTLSVYLKDDGGILDDLIINKCTEPYLYVVSNAACAEKITSHLKMKQIEFSKSGKDATIEFLGRYALLAVQGPESYNILRQNTVTEGQRILDNLYFMESSIIPSLFGLNDSSDPIRITRCGYTGEDGYEISVPAKLALELANRMMETRRVKPVGLAARDTLRLEAGMCLYGNDLSESVTPVEASLSWLVGKRRRQASSDPPIPGGKKILAQLKDKAQVSERRIGIAGGTGPQARPGAKIFSDRIDGPVGRVTSGCLSPTLGRNIAMAYVKSEFTNPGENLHVEIRQKLYPFTVTSLPFVPNRYEPEMDVMSGLPVTIQPVVQITTHRVRLNQQLSNVRRAAVYLEKR</sequence>
<dbReference type="Gene3D" id="3.30.1360.120">
    <property type="entry name" value="Probable tRNA modification gtpase trme, domain 1"/>
    <property type="match status" value="1"/>
</dbReference>
<protein>
    <recommendedName>
        <fullName evidence="11">Aminomethyltransferase</fullName>
        <ecNumber evidence="11">2.1.2.10</ecNumber>
    </recommendedName>
    <alternativeName>
        <fullName evidence="11">Glycine cleavage system T protein</fullName>
    </alternativeName>
</protein>
<dbReference type="GO" id="GO:0005960">
    <property type="term" value="C:glycine cleavage complex"/>
    <property type="evidence" value="ECO:0007669"/>
    <property type="project" value="InterPro"/>
</dbReference>
<evidence type="ECO:0000259" key="12">
    <source>
        <dbReference type="Pfam" id="PF01571"/>
    </source>
</evidence>
<dbReference type="GO" id="GO:0008168">
    <property type="term" value="F:methyltransferase activity"/>
    <property type="evidence" value="ECO:0007669"/>
    <property type="project" value="UniProtKB-KW"/>
</dbReference>
<feature type="domain" description="GCVT N-terminal" evidence="12">
    <location>
        <begin position="65"/>
        <end position="327"/>
    </location>
</feature>
<keyword evidence="15" id="KW-1185">Reference proteome</keyword>
<dbReference type="InterPro" id="IPR029043">
    <property type="entry name" value="GcvT/YgfZ_C"/>
</dbReference>
<accession>G7Y5C3</accession>
<evidence type="ECO:0000256" key="7">
    <source>
        <dbReference type="ARBA" id="ARBA00022946"/>
    </source>
</evidence>
<reference evidence="14" key="1">
    <citation type="journal article" date="2011" name="Genome Biol.">
        <title>The draft genome of the carcinogenic human liver fluke Clonorchis sinensis.</title>
        <authorList>
            <person name="Wang X."/>
            <person name="Chen W."/>
            <person name="Huang Y."/>
            <person name="Sun J."/>
            <person name="Men J."/>
            <person name="Liu H."/>
            <person name="Luo F."/>
            <person name="Guo L."/>
            <person name="Lv X."/>
            <person name="Deng C."/>
            <person name="Zhou C."/>
            <person name="Fan Y."/>
            <person name="Li X."/>
            <person name="Huang L."/>
            <person name="Hu Y."/>
            <person name="Liang C."/>
            <person name="Hu X."/>
            <person name="Xu J."/>
            <person name="Yu X."/>
        </authorList>
    </citation>
    <scope>NUCLEOTIDE SEQUENCE [LARGE SCALE GENOMIC DNA]</scope>
    <source>
        <strain evidence="14">Henan</strain>
    </source>
</reference>
<dbReference type="Gene3D" id="3.30.70.1400">
    <property type="entry name" value="Aminomethyltransferase beta-barrel domains"/>
    <property type="match status" value="1"/>
</dbReference>